<evidence type="ECO:0000256" key="3">
    <source>
        <dbReference type="ARBA" id="ARBA00022723"/>
    </source>
</evidence>
<dbReference type="GO" id="GO:0005730">
    <property type="term" value="C:nucleolus"/>
    <property type="evidence" value="ECO:0007669"/>
    <property type="project" value="TreeGrafter"/>
</dbReference>
<comment type="similarity">
    <text evidence="1">Belongs to the DNA polymerase type-B-like family.</text>
</comment>
<dbReference type="Pfam" id="PF03828">
    <property type="entry name" value="PAP_assoc"/>
    <property type="match status" value="1"/>
</dbReference>
<dbReference type="InterPro" id="IPR045862">
    <property type="entry name" value="Trf4-like"/>
</dbReference>
<feature type="compositionally biased region" description="Basic and acidic residues" evidence="5">
    <location>
        <begin position="64"/>
        <end position="75"/>
    </location>
</feature>
<dbReference type="EMBL" id="JADNRY010000103">
    <property type="protein sequence ID" value="KAF9065446.1"/>
    <property type="molecule type" value="Genomic_DNA"/>
</dbReference>
<dbReference type="Gene3D" id="1.10.1410.10">
    <property type="match status" value="1"/>
</dbReference>
<accession>A0A9P5U3Z9</accession>
<feature type="compositionally biased region" description="Low complexity" evidence="5">
    <location>
        <begin position="32"/>
        <end position="47"/>
    </location>
</feature>
<dbReference type="GO" id="GO:1990817">
    <property type="term" value="F:poly(A) RNA polymerase activity"/>
    <property type="evidence" value="ECO:0007669"/>
    <property type="project" value="UniProtKB-EC"/>
</dbReference>
<keyword evidence="9" id="KW-1185">Reference proteome</keyword>
<evidence type="ECO:0000256" key="4">
    <source>
        <dbReference type="ARBA" id="ARBA00022842"/>
    </source>
</evidence>
<dbReference type="GO" id="GO:0031123">
    <property type="term" value="P:RNA 3'-end processing"/>
    <property type="evidence" value="ECO:0007669"/>
    <property type="project" value="TreeGrafter"/>
</dbReference>
<dbReference type="FunFam" id="1.10.1410.10:FF:000003">
    <property type="entry name" value="non-canonical poly(A) RNA polymerase PAPD7"/>
    <property type="match status" value="1"/>
</dbReference>
<dbReference type="InterPro" id="IPR054708">
    <property type="entry name" value="MTPAP-like_central"/>
</dbReference>
<feature type="compositionally biased region" description="Polar residues" evidence="5">
    <location>
        <begin position="79"/>
        <end position="88"/>
    </location>
</feature>
<dbReference type="Pfam" id="PF22600">
    <property type="entry name" value="MTPAP-like_central"/>
    <property type="match status" value="1"/>
</dbReference>
<dbReference type="FunFam" id="3.30.460.10:FF:000051">
    <property type="entry name" value="DNA2/NAM7 helicase family protein"/>
    <property type="match status" value="1"/>
</dbReference>
<feature type="compositionally biased region" description="Polar residues" evidence="5">
    <location>
        <begin position="1"/>
        <end position="20"/>
    </location>
</feature>
<gene>
    <name evidence="8" type="ORF">BDP27DRAFT_1404788</name>
</gene>
<evidence type="ECO:0000313" key="9">
    <source>
        <dbReference type="Proteomes" id="UP000772434"/>
    </source>
</evidence>
<reference evidence="8" key="1">
    <citation type="submission" date="2020-11" db="EMBL/GenBank/DDBJ databases">
        <authorList>
            <consortium name="DOE Joint Genome Institute"/>
            <person name="Ahrendt S."/>
            <person name="Riley R."/>
            <person name="Andreopoulos W."/>
            <person name="Labutti K."/>
            <person name="Pangilinan J."/>
            <person name="Ruiz-Duenas F.J."/>
            <person name="Barrasa J.M."/>
            <person name="Sanchez-Garcia M."/>
            <person name="Camarero S."/>
            <person name="Miyauchi S."/>
            <person name="Serrano A."/>
            <person name="Linde D."/>
            <person name="Babiker R."/>
            <person name="Drula E."/>
            <person name="Ayuso-Fernandez I."/>
            <person name="Pacheco R."/>
            <person name="Padilla G."/>
            <person name="Ferreira P."/>
            <person name="Barriuso J."/>
            <person name="Kellner H."/>
            <person name="Castanera R."/>
            <person name="Alfaro M."/>
            <person name="Ramirez L."/>
            <person name="Pisabarro A.G."/>
            <person name="Kuo A."/>
            <person name="Tritt A."/>
            <person name="Lipzen A."/>
            <person name="He G."/>
            <person name="Yan M."/>
            <person name="Ng V."/>
            <person name="Cullen D."/>
            <person name="Martin F."/>
            <person name="Rosso M.-N."/>
            <person name="Henrissat B."/>
            <person name="Hibbett D."/>
            <person name="Martinez A.T."/>
            <person name="Grigoriev I.V."/>
        </authorList>
    </citation>
    <scope>NUCLEOTIDE SEQUENCE</scope>
    <source>
        <strain evidence="8">AH 40177</strain>
    </source>
</reference>
<name>A0A9P5U3Z9_9AGAR</name>
<feature type="region of interest" description="Disordered" evidence="5">
    <location>
        <begin position="1"/>
        <end position="88"/>
    </location>
</feature>
<evidence type="ECO:0000256" key="2">
    <source>
        <dbReference type="ARBA" id="ARBA00012388"/>
    </source>
</evidence>
<feature type="compositionally biased region" description="Basic residues" evidence="5">
    <location>
        <begin position="129"/>
        <end position="140"/>
    </location>
</feature>
<dbReference type="SUPFAM" id="SSF81301">
    <property type="entry name" value="Nucleotidyltransferase"/>
    <property type="match status" value="1"/>
</dbReference>
<feature type="compositionally biased region" description="Basic and acidic residues" evidence="5">
    <location>
        <begin position="116"/>
        <end position="128"/>
    </location>
</feature>
<evidence type="ECO:0000256" key="1">
    <source>
        <dbReference type="ARBA" id="ARBA00008593"/>
    </source>
</evidence>
<feature type="domain" description="PAP-associated" evidence="6">
    <location>
        <begin position="426"/>
        <end position="491"/>
    </location>
</feature>
<evidence type="ECO:0000259" key="7">
    <source>
        <dbReference type="Pfam" id="PF22600"/>
    </source>
</evidence>
<protein>
    <recommendedName>
        <fullName evidence="2">polynucleotide adenylyltransferase</fullName>
        <ecNumber evidence="2">2.7.7.19</ecNumber>
    </recommendedName>
</protein>
<evidence type="ECO:0000313" key="8">
    <source>
        <dbReference type="EMBL" id="KAF9065446.1"/>
    </source>
</evidence>
<keyword evidence="4" id="KW-0460">Magnesium</keyword>
<dbReference type="OrthoDB" id="273917at2759"/>
<dbReference type="Proteomes" id="UP000772434">
    <property type="component" value="Unassembled WGS sequence"/>
</dbReference>
<keyword evidence="3" id="KW-0479">Metal-binding</keyword>
<feature type="domain" description="Poly(A) RNA polymerase mitochondrial-like central palm" evidence="7">
    <location>
        <begin position="219"/>
        <end position="342"/>
    </location>
</feature>
<evidence type="ECO:0000256" key="5">
    <source>
        <dbReference type="SAM" id="MobiDB-lite"/>
    </source>
</evidence>
<sequence>MVAESAASTAGPSSRPSGHNSKPRIKRKRSNVETSEPSSSTSTPRPSRNNDQRPKPRRKKEKRKDKTKDRLKEDADAQPISNGNNHSMSFESAADFIALLNSSDDDESPFLLPQSDKGKEKELDENSKPGRRNGRKRSRSRSSDDRDGDRNRDRDRKNDRDRGKDRGRTPEREWDRGKHRDRRRYDQPVSASVRPIGNRKLPWLEDLDLFGCLNVAELLHKEVEAFTKWISPSPVEDEIRSLLVERIQTAISSRFPDAKILPFGSYATKLYLPTGDIDLVVMSETMRNADKHLILRSLADIVKRNGIASNVSIIAKARVPIIKFVTTHGHIPVDISINQGNGAVGADVVNGFLRNMYTSTNSINTNLEGSAALRALVMITKMFLSQRSMNEVYTGGLGSYSIVCLVISFLQMHPKIRRAEMDADKNLGVLLIEFFELYGSYFNYENVGISVRDGGTYFNKRQRGWYNDNSNYRGKGGASTLSIEDPIDISNDISSGSYGFPKVRATFAGAHKILTATAYLKAGILSARQSGRWTSLRPDDAYRPEEMSILSHIIDVTQDWSRKSYDQRTLHDILHVKPRPIVVKEKPSLAKRLSSTPNGRHKPVSNKHRVHEEPTSKEANGADLEDGEIHIISSDSEDDSRHHKRRHESNLPDSDDDSGKYGITERQPPKKRQRMGGPMDVHTVFTTDDDISFNSASEDGETDSLAAEEEDYDVGSGEMNMDNVEGTAETKAPPSSDKNQRRSYWLSKGIGADVEDEDQDTVDIG</sequence>
<feature type="compositionally biased region" description="Basic residues" evidence="5">
    <location>
        <begin position="599"/>
        <end position="609"/>
    </location>
</feature>
<dbReference type="InterPro" id="IPR043519">
    <property type="entry name" value="NT_sf"/>
</dbReference>
<dbReference type="EC" id="2.7.7.19" evidence="2"/>
<feature type="compositionally biased region" description="Basic and acidic residues" evidence="5">
    <location>
        <begin position="141"/>
        <end position="186"/>
    </location>
</feature>
<dbReference type="PANTHER" id="PTHR23092">
    <property type="entry name" value="POLY(A) RNA POLYMERASE"/>
    <property type="match status" value="1"/>
</dbReference>
<dbReference type="InterPro" id="IPR002058">
    <property type="entry name" value="PAP_assoc"/>
</dbReference>
<dbReference type="GO" id="GO:0031499">
    <property type="term" value="C:TRAMP complex"/>
    <property type="evidence" value="ECO:0007669"/>
    <property type="project" value="TreeGrafter"/>
</dbReference>
<dbReference type="AlphaFoldDB" id="A0A9P5U3Z9"/>
<feature type="region of interest" description="Disordered" evidence="5">
    <location>
        <begin position="585"/>
        <end position="765"/>
    </location>
</feature>
<dbReference type="GO" id="GO:0003729">
    <property type="term" value="F:mRNA binding"/>
    <property type="evidence" value="ECO:0007669"/>
    <property type="project" value="TreeGrafter"/>
</dbReference>
<dbReference type="GO" id="GO:0043634">
    <property type="term" value="P:polyadenylation-dependent ncRNA catabolic process"/>
    <property type="evidence" value="ECO:0007669"/>
    <property type="project" value="TreeGrafter"/>
</dbReference>
<feature type="region of interest" description="Disordered" evidence="5">
    <location>
        <begin position="101"/>
        <end position="190"/>
    </location>
</feature>
<dbReference type="Gene3D" id="3.30.460.10">
    <property type="entry name" value="Beta Polymerase, domain 2"/>
    <property type="match status" value="1"/>
</dbReference>
<dbReference type="SUPFAM" id="SSF81631">
    <property type="entry name" value="PAP/OAS1 substrate-binding domain"/>
    <property type="match status" value="1"/>
</dbReference>
<dbReference type="PANTHER" id="PTHR23092:SF15">
    <property type="entry name" value="INACTIVE NON-CANONICAL POLY(A) RNA POLYMERASE PROTEIN TRF4-2-RELATED"/>
    <property type="match status" value="1"/>
</dbReference>
<organism evidence="8 9">
    <name type="scientific">Rhodocollybia butyracea</name>
    <dbReference type="NCBI Taxonomy" id="206335"/>
    <lineage>
        <taxon>Eukaryota</taxon>
        <taxon>Fungi</taxon>
        <taxon>Dikarya</taxon>
        <taxon>Basidiomycota</taxon>
        <taxon>Agaricomycotina</taxon>
        <taxon>Agaricomycetes</taxon>
        <taxon>Agaricomycetidae</taxon>
        <taxon>Agaricales</taxon>
        <taxon>Marasmiineae</taxon>
        <taxon>Omphalotaceae</taxon>
        <taxon>Rhodocollybia</taxon>
    </lineage>
</organism>
<comment type="caution">
    <text evidence="8">The sequence shown here is derived from an EMBL/GenBank/DDBJ whole genome shotgun (WGS) entry which is preliminary data.</text>
</comment>
<proteinExistence type="inferred from homology"/>
<feature type="compositionally biased region" description="Acidic residues" evidence="5">
    <location>
        <begin position="698"/>
        <end position="713"/>
    </location>
</feature>
<evidence type="ECO:0000259" key="6">
    <source>
        <dbReference type="Pfam" id="PF03828"/>
    </source>
</evidence>
<feature type="compositionally biased region" description="Acidic residues" evidence="5">
    <location>
        <begin position="753"/>
        <end position="765"/>
    </location>
</feature>
<dbReference type="CDD" id="cd05402">
    <property type="entry name" value="NT_PAP_TUTase"/>
    <property type="match status" value="1"/>
</dbReference>
<dbReference type="GO" id="GO:0046872">
    <property type="term" value="F:metal ion binding"/>
    <property type="evidence" value="ECO:0007669"/>
    <property type="project" value="UniProtKB-KW"/>
</dbReference>
<dbReference type="GO" id="GO:0010605">
    <property type="term" value="P:negative regulation of macromolecule metabolic process"/>
    <property type="evidence" value="ECO:0007669"/>
    <property type="project" value="UniProtKB-ARBA"/>
</dbReference>